<protein>
    <recommendedName>
        <fullName evidence="4">Lipoprotein</fullName>
    </recommendedName>
</protein>
<reference evidence="2" key="1">
    <citation type="submission" date="2022-11" db="EMBL/GenBank/DDBJ databases">
        <title>Lacinutrix neustonica HL-RS19T sp. nov., isolated from the surface microlayer sample of brackish Lake Shihwa.</title>
        <authorList>
            <person name="Choi J.Y."/>
            <person name="Hwang C.Y."/>
        </authorList>
    </citation>
    <scope>NUCLEOTIDE SEQUENCE</scope>
    <source>
        <strain evidence="2">HL-RS19</strain>
    </source>
</reference>
<dbReference type="PROSITE" id="PS51257">
    <property type="entry name" value="PROKAR_LIPOPROTEIN"/>
    <property type="match status" value="1"/>
</dbReference>
<keyword evidence="3" id="KW-1185">Reference proteome</keyword>
<dbReference type="Proteomes" id="UP001164705">
    <property type="component" value="Chromosome"/>
</dbReference>
<dbReference type="AlphaFoldDB" id="A0A9E8SE21"/>
<organism evidence="2 3">
    <name type="scientific">Lacinutrix neustonica</name>
    <dbReference type="NCBI Taxonomy" id="2980107"/>
    <lineage>
        <taxon>Bacteria</taxon>
        <taxon>Pseudomonadati</taxon>
        <taxon>Bacteroidota</taxon>
        <taxon>Flavobacteriia</taxon>
        <taxon>Flavobacteriales</taxon>
        <taxon>Flavobacteriaceae</taxon>
        <taxon>Lacinutrix</taxon>
    </lineage>
</organism>
<evidence type="ECO:0008006" key="4">
    <source>
        <dbReference type="Google" id="ProtNLM"/>
    </source>
</evidence>
<gene>
    <name evidence="1" type="ORF">N7U66_04525</name>
    <name evidence="2" type="ORF">N7U66_05390</name>
</gene>
<accession>A0A9E8SE21</accession>
<dbReference type="EMBL" id="CP113088">
    <property type="protein sequence ID" value="WAC03063.1"/>
    <property type="molecule type" value="Genomic_DNA"/>
</dbReference>
<proteinExistence type="predicted"/>
<name>A0A9E8SE21_9FLAO</name>
<evidence type="ECO:0000313" key="2">
    <source>
        <dbReference type="EMBL" id="WAC03063.1"/>
    </source>
</evidence>
<dbReference type="KEGG" id="lnu:N7U66_05390"/>
<sequence>MKYWILTFTILVFGCKNNQEKPTTLELTDPILIECDFMHKKAETDYKNGIKEYTIMGLVYATELEMHYSDFMKRNYSITMKANCVPNYPQACYEESMNYEIEEEYGEDFMKLTREKAEKEFNEKRK</sequence>
<dbReference type="EMBL" id="CP113088">
    <property type="protein sequence ID" value="WAC02896.1"/>
    <property type="molecule type" value="Genomic_DNA"/>
</dbReference>
<evidence type="ECO:0000313" key="1">
    <source>
        <dbReference type="EMBL" id="WAC02896.1"/>
    </source>
</evidence>
<dbReference type="KEGG" id="lnu:N7U66_04525"/>
<dbReference type="RefSeq" id="WP_267677498.1">
    <property type="nucleotide sequence ID" value="NZ_CP113088.1"/>
</dbReference>
<evidence type="ECO:0000313" key="3">
    <source>
        <dbReference type="Proteomes" id="UP001164705"/>
    </source>
</evidence>